<protein>
    <submittedName>
        <fullName evidence="1">Uncharacterized protein</fullName>
    </submittedName>
</protein>
<reference evidence="1 2" key="1">
    <citation type="submission" date="2024-04" db="EMBL/GenBank/DDBJ databases">
        <title>Tritrichomonas musculus Genome.</title>
        <authorList>
            <person name="Alves-Ferreira E."/>
            <person name="Grigg M."/>
            <person name="Lorenzi H."/>
            <person name="Galac M."/>
        </authorList>
    </citation>
    <scope>NUCLEOTIDE SEQUENCE [LARGE SCALE GENOMIC DNA]</scope>
    <source>
        <strain evidence="1 2">EAF2021</strain>
    </source>
</reference>
<evidence type="ECO:0000313" key="1">
    <source>
        <dbReference type="EMBL" id="KAK8839373.1"/>
    </source>
</evidence>
<organism evidence="1 2">
    <name type="scientific">Tritrichomonas musculus</name>
    <dbReference type="NCBI Taxonomy" id="1915356"/>
    <lineage>
        <taxon>Eukaryota</taxon>
        <taxon>Metamonada</taxon>
        <taxon>Parabasalia</taxon>
        <taxon>Tritrichomonadida</taxon>
        <taxon>Tritrichomonadidae</taxon>
        <taxon>Tritrichomonas</taxon>
    </lineage>
</organism>
<gene>
    <name evidence="1" type="ORF">M9Y10_032309</name>
</gene>
<comment type="caution">
    <text evidence="1">The sequence shown here is derived from an EMBL/GenBank/DDBJ whole genome shotgun (WGS) entry which is preliminary data.</text>
</comment>
<keyword evidence="2" id="KW-1185">Reference proteome</keyword>
<accession>A0ABR2H0F3</accession>
<evidence type="ECO:0000313" key="2">
    <source>
        <dbReference type="Proteomes" id="UP001470230"/>
    </source>
</evidence>
<dbReference type="Proteomes" id="UP001470230">
    <property type="component" value="Unassembled WGS sequence"/>
</dbReference>
<proteinExistence type="predicted"/>
<name>A0ABR2H0F3_9EUKA</name>
<sequence length="284" mass="32819">MLSNYPKGNPLLQNTNLVKDLRKNFRENSEIGFWEIKPNFKIWTSEYRVIKVYKISSLIQFLQALANVFLIEKEILSNNFKNNSKEETKKIIKEKLKSSVFIGTIAEFLNSSEDDTIDGILCSIPDSWFIKLHSVFSCGTILSCIYSFFHPFVGVPCSAFLNYLSIASTKSYLQKERITNISNVLNSIMSNIVHYREQISNSNVLILAIDERNFNSYLLYNSFRRNDSGWCNFTYIDDLYAAPKAKDCNDWKQINEYLDIISNITSNKSVNIQEIRGRINSLTI</sequence>
<dbReference type="EMBL" id="JAPFFF010000052">
    <property type="protein sequence ID" value="KAK8839373.1"/>
    <property type="molecule type" value="Genomic_DNA"/>
</dbReference>